<dbReference type="GO" id="GO:0005634">
    <property type="term" value="C:nucleus"/>
    <property type="evidence" value="ECO:0007669"/>
    <property type="project" value="TreeGrafter"/>
</dbReference>
<feature type="compositionally biased region" description="Low complexity" evidence="5">
    <location>
        <begin position="112"/>
        <end position="138"/>
    </location>
</feature>
<dbReference type="PROSITE" id="PS50089">
    <property type="entry name" value="ZF_RING_2"/>
    <property type="match status" value="1"/>
</dbReference>
<dbReference type="Pfam" id="PF13639">
    <property type="entry name" value="zf-RING_2"/>
    <property type="match status" value="1"/>
</dbReference>
<dbReference type="PANTHER" id="PTHR45931">
    <property type="entry name" value="SI:CH211-59O9.10"/>
    <property type="match status" value="1"/>
</dbReference>
<dbReference type="GO" id="GO:0061630">
    <property type="term" value="F:ubiquitin protein ligase activity"/>
    <property type="evidence" value="ECO:0007669"/>
    <property type="project" value="TreeGrafter"/>
</dbReference>
<dbReference type="AlphaFoldDB" id="A0A6A7C2R9"/>
<dbReference type="Gene3D" id="3.30.40.10">
    <property type="entry name" value="Zinc/RING finger domain, C3HC4 (zinc finger)"/>
    <property type="match status" value="1"/>
</dbReference>
<dbReference type="InterPro" id="IPR051834">
    <property type="entry name" value="RING_finger_E3_ligase"/>
</dbReference>
<feature type="compositionally biased region" description="Basic and acidic residues" evidence="5">
    <location>
        <begin position="413"/>
        <end position="428"/>
    </location>
</feature>
<dbReference type="OrthoDB" id="8062037at2759"/>
<dbReference type="EMBL" id="MU005971">
    <property type="protein sequence ID" value="KAF2861663.1"/>
    <property type="molecule type" value="Genomic_DNA"/>
</dbReference>
<keyword evidence="2 4" id="KW-0863">Zinc-finger</keyword>
<evidence type="ECO:0000259" key="6">
    <source>
        <dbReference type="PROSITE" id="PS50089"/>
    </source>
</evidence>
<dbReference type="GO" id="GO:0008270">
    <property type="term" value="F:zinc ion binding"/>
    <property type="evidence" value="ECO:0007669"/>
    <property type="project" value="UniProtKB-KW"/>
</dbReference>
<evidence type="ECO:0000313" key="7">
    <source>
        <dbReference type="EMBL" id="KAF2861663.1"/>
    </source>
</evidence>
<dbReference type="SMART" id="SM00184">
    <property type="entry name" value="RING"/>
    <property type="match status" value="1"/>
</dbReference>
<evidence type="ECO:0000256" key="4">
    <source>
        <dbReference type="PROSITE-ProRule" id="PRU00175"/>
    </source>
</evidence>
<dbReference type="InterPro" id="IPR001841">
    <property type="entry name" value="Znf_RING"/>
</dbReference>
<accession>A0A6A7C2R9</accession>
<sequence length="443" mass="48476">MASHQQSAQGTQRGEQHRDLMFCHQCENEWYRDEHGLVCPDCNGEFTQIIEENDDPRDDDGPPGLVGGPFLHHVQQAMNPPGGQDDRGRGRWRDNDGPGFNGGDVFRTFYFNGPQVGQASQQQGQNQQQNQGQGQTQGHPAGTFMGAIGSLLHNYLSPPSPPQQQHQQQQNDQRDRAHSAPGTPRENEPRVRIFNFPGGSMTITSMTYDGPRNANAPQPFNRQPEPLEQIMAQMVANIGTFGGGHPAVGSIMPFGLFDAIVRGGGGVGSDGRIGDAVFTQEALDRVITQLMEQNQSGHAPGPASAAAISSLPQRPVTAADGDEKTGIVECSICMDQIPIGNSVTVLPCSHWFHKECITAWLSEHDTCPHCRQGIMPKEDQQRSRDATEPPLNDTHGPDYRGPRPVPTRQVSNGERRATSAEPATRRDNSSFLGRMRDAFNNNR</sequence>
<evidence type="ECO:0000256" key="5">
    <source>
        <dbReference type="SAM" id="MobiDB-lite"/>
    </source>
</evidence>
<evidence type="ECO:0000313" key="8">
    <source>
        <dbReference type="Proteomes" id="UP000799421"/>
    </source>
</evidence>
<proteinExistence type="predicted"/>
<protein>
    <recommendedName>
        <fullName evidence="6">RING-type domain-containing protein</fullName>
    </recommendedName>
</protein>
<name>A0A6A7C2R9_9PEZI</name>
<evidence type="ECO:0000256" key="1">
    <source>
        <dbReference type="ARBA" id="ARBA00022723"/>
    </source>
</evidence>
<feature type="domain" description="RING-type" evidence="6">
    <location>
        <begin position="330"/>
        <end position="371"/>
    </location>
</feature>
<evidence type="ECO:0000256" key="2">
    <source>
        <dbReference type="ARBA" id="ARBA00022771"/>
    </source>
</evidence>
<keyword evidence="8" id="KW-1185">Reference proteome</keyword>
<keyword evidence="3" id="KW-0862">Zinc</keyword>
<dbReference type="SUPFAM" id="SSF57850">
    <property type="entry name" value="RING/U-box"/>
    <property type="match status" value="1"/>
</dbReference>
<feature type="compositionally biased region" description="Basic and acidic residues" evidence="5">
    <location>
        <begin position="376"/>
        <end position="387"/>
    </location>
</feature>
<feature type="region of interest" description="Disordered" evidence="5">
    <location>
        <begin position="375"/>
        <end position="443"/>
    </location>
</feature>
<keyword evidence="1" id="KW-0479">Metal-binding</keyword>
<reference evidence="7" key="1">
    <citation type="journal article" date="2020" name="Stud. Mycol.">
        <title>101 Dothideomycetes genomes: a test case for predicting lifestyles and emergence of pathogens.</title>
        <authorList>
            <person name="Haridas S."/>
            <person name="Albert R."/>
            <person name="Binder M."/>
            <person name="Bloem J."/>
            <person name="Labutti K."/>
            <person name="Salamov A."/>
            <person name="Andreopoulos B."/>
            <person name="Baker S."/>
            <person name="Barry K."/>
            <person name="Bills G."/>
            <person name="Bluhm B."/>
            <person name="Cannon C."/>
            <person name="Castanera R."/>
            <person name="Culley D."/>
            <person name="Daum C."/>
            <person name="Ezra D."/>
            <person name="Gonzalez J."/>
            <person name="Henrissat B."/>
            <person name="Kuo A."/>
            <person name="Liang C."/>
            <person name="Lipzen A."/>
            <person name="Lutzoni F."/>
            <person name="Magnuson J."/>
            <person name="Mondo S."/>
            <person name="Nolan M."/>
            <person name="Ohm R."/>
            <person name="Pangilinan J."/>
            <person name="Park H.-J."/>
            <person name="Ramirez L."/>
            <person name="Alfaro M."/>
            <person name="Sun H."/>
            <person name="Tritt A."/>
            <person name="Yoshinaga Y."/>
            <person name="Zwiers L.-H."/>
            <person name="Turgeon B."/>
            <person name="Goodwin S."/>
            <person name="Spatafora J."/>
            <person name="Crous P."/>
            <person name="Grigoriev I."/>
        </authorList>
    </citation>
    <scope>NUCLEOTIDE SEQUENCE</scope>
    <source>
        <strain evidence="7">CBS 480.64</strain>
    </source>
</reference>
<dbReference type="GO" id="GO:0006511">
    <property type="term" value="P:ubiquitin-dependent protein catabolic process"/>
    <property type="evidence" value="ECO:0007669"/>
    <property type="project" value="TreeGrafter"/>
</dbReference>
<evidence type="ECO:0000256" key="3">
    <source>
        <dbReference type="ARBA" id="ARBA00022833"/>
    </source>
</evidence>
<dbReference type="CDD" id="cd16454">
    <property type="entry name" value="RING-H2_PA-TM-RING"/>
    <property type="match status" value="1"/>
</dbReference>
<feature type="compositionally biased region" description="Basic and acidic residues" evidence="5">
    <location>
        <begin position="84"/>
        <end position="96"/>
    </location>
</feature>
<gene>
    <name evidence="7" type="ORF">K470DRAFT_256792</name>
</gene>
<dbReference type="InterPro" id="IPR013083">
    <property type="entry name" value="Znf_RING/FYVE/PHD"/>
</dbReference>
<dbReference type="Proteomes" id="UP000799421">
    <property type="component" value="Unassembled WGS sequence"/>
</dbReference>
<feature type="region of interest" description="Disordered" evidence="5">
    <location>
        <begin position="52"/>
        <end position="193"/>
    </location>
</feature>
<organism evidence="7 8">
    <name type="scientific">Piedraia hortae CBS 480.64</name>
    <dbReference type="NCBI Taxonomy" id="1314780"/>
    <lineage>
        <taxon>Eukaryota</taxon>
        <taxon>Fungi</taxon>
        <taxon>Dikarya</taxon>
        <taxon>Ascomycota</taxon>
        <taxon>Pezizomycotina</taxon>
        <taxon>Dothideomycetes</taxon>
        <taxon>Dothideomycetidae</taxon>
        <taxon>Capnodiales</taxon>
        <taxon>Piedraiaceae</taxon>
        <taxon>Piedraia</taxon>
    </lineage>
</organism>
<dbReference type="PANTHER" id="PTHR45931:SF3">
    <property type="entry name" value="RING ZINC FINGER-CONTAINING PROTEIN"/>
    <property type="match status" value="1"/>
</dbReference>